<evidence type="ECO:0000313" key="2">
    <source>
        <dbReference type="EnsemblMetazoa" id="ADIR008510-PA"/>
    </source>
</evidence>
<dbReference type="GO" id="GO:0070176">
    <property type="term" value="C:DRM complex"/>
    <property type="evidence" value="ECO:0007669"/>
    <property type="project" value="InterPro"/>
</dbReference>
<reference evidence="3" key="1">
    <citation type="submission" date="2013-03" db="EMBL/GenBank/DDBJ databases">
        <title>The Genome Sequence of Anopheles dirus WRAIR2.</title>
        <authorList>
            <consortium name="The Broad Institute Genomics Platform"/>
            <person name="Neafsey D.E."/>
            <person name="Walton C."/>
            <person name="Walker B."/>
            <person name="Young S.K."/>
            <person name="Zeng Q."/>
            <person name="Gargeya S."/>
            <person name="Fitzgerald M."/>
            <person name="Haas B."/>
            <person name="Abouelleil A."/>
            <person name="Allen A.W."/>
            <person name="Alvarado L."/>
            <person name="Arachchi H.M."/>
            <person name="Berlin A.M."/>
            <person name="Chapman S.B."/>
            <person name="Gainer-Dewar J."/>
            <person name="Goldberg J."/>
            <person name="Griggs A."/>
            <person name="Gujja S."/>
            <person name="Hansen M."/>
            <person name="Howarth C."/>
            <person name="Imamovic A."/>
            <person name="Ireland A."/>
            <person name="Larimer J."/>
            <person name="McCowan C."/>
            <person name="Murphy C."/>
            <person name="Pearson M."/>
            <person name="Poon T.W."/>
            <person name="Priest M."/>
            <person name="Roberts A."/>
            <person name="Saif S."/>
            <person name="Shea T."/>
            <person name="Sisk P."/>
            <person name="Sykes S."/>
            <person name="Wortman J."/>
            <person name="Nusbaum C."/>
            <person name="Birren B."/>
        </authorList>
    </citation>
    <scope>NUCLEOTIDE SEQUENCE [LARGE SCALE GENOMIC DNA]</scope>
    <source>
        <strain evidence="3">WRAIR2</strain>
    </source>
</reference>
<sequence>MPNKYDMAVKEELDNSALLELVERNDSPEMWETKDAVFTPPSWMKGLTQDDINAMYQLGALSKNGLLAEIKKIFDQAYNIGQQEAKEITKGKNLEIFSNLTRRK</sequence>
<dbReference type="Proteomes" id="UP000075884">
    <property type="component" value="Unassembled WGS sequence"/>
</dbReference>
<reference evidence="2" key="2">
    <citation type="submission" date="2020-05" db="UniProtKB">
        <authorList>
            <consortium name="EnsemblMetazoa"/>
        </authorList>
    </citation>
    <scope>IDENTIFICATION</scope>
    <source>
        <strain evidence="2">WRAIR2</strain>
    </source>
</reference>
<comment type="similarity">
    <text evidence="1">Belongs to the lin-52 family.</text>
</comment>
<evidence type="ECO:0000313" key="3">
    <source>
        <dbReference type="Proteomes" id="UP000075884"/>
    </source>
</evidence>
<evidence type="ECO:0000256" key="1">
    <source>
        <dbReference type="ARBA" id="ARBA00005456"/>
    </source>
</evidence>
<dbReference type="PANTHER" id="PTHR31489:SF2">
    <property type="entry name" value="PROTEIN LIN-52 HOMOLOG"/>
    <property type="match status" value="1"/>
</dbReference>
<dbReference type="AlphaFoldDB" id="A0A182NLH9"/>
<dbReference type="Pfam" id="PF10044">
    <property type="entry name" value="LIN52"/>
    <property type="match status" value="1"/>
</dbReference>
<dbReference type="GO" id="GO:0006355">
    <property type="term" value="P:regulation of DNA-templated transcription"/>
    <property type="evidence" value="ECO:0007669"/>
    <property type="project" value="InterPro"/>
</dbReference>
<keyword evidence="3" id="KW-1185">Reference proteome</keyword>
<protein>
    <submittedName>
        <fullName evidence="2">Uncharacterized protein</fullName>
    </submittedName>
</protein>
<dbReference type="EnsemblMetazoa" id="ADIR008510-RA">
    <property type="protein sequence ID" value="ADIR008510-PA"/>
    <property type="gene ID" value="ADIR008510"/>
</dbReference>
<dbReference type="InterPro" id="IPR018737">
    <property type="entry name" value="DREAM_LIN52"/>
</dbReference>
<dbReference type="STRING" id="7168.A0A182NLH9"/>
<dbReference type="PANTHER" id="PTHR31489">
    <property type="entry name" value="LIN52 FAMILY MEMBER"/>
    <property type="match status" value="1"/>
</dbReference>
<organism evidence="2 3">
    <name type="scientific">Anopheles dirus</name>
    <dbReference type="NCBI Taxonomy" id="7168"/>
    <lineage>
        <taxon>Eukaryota</taxon>
        <taxon>Metazoa</taxon>
        <taxon>Ecdysozoa</taxon>
        <taxon>Arthropoda</taxon>
        <taxon>Hexapoda</taxon>
        <taxon>Insecta</taxon>
        <taxon>Pterygota</taxon>
        <taxon>Neoptera</taxon>
        <taxon>Endopterygota</taxon>
        <taxon>Diptera</taxon>
        <taxon>Nematocera</taxon>
        <taxon>Culicoidea</taxon>
        <taxon>Culicidae</taxon>
        <taxon>Anophelinae</taxon>
        <taxon>Anopheles</taxon>
    </lineage>
</organism>
<accession>A0A182NLH9</accession>
<proteinExistence type="inferred from homology"/>
<dbReference type="VEuPathDB" id="VectorBase:ADIR008510"/>
<name>A0A182NLH9_9DIPT</name>